<evidence type="ECO:0000313" key="3">
    <source>
        <dbReference type="Proteomes" id="UP000716446"/>
    </source>
</evidence>
<dbReference type="Gene3D" id="3.10.290.30">
    <property type="entry name" value="MM3350-like"/>
    <property type="match status" value="1"/>
</dbReference>
<organism evidence="2 3">
    <name type="scientific">Aureobasidium vineae</name>
    <dbReference type="NCBI Taxonomy" id="2773715"/>
    <lineage>
        <taxon>Eukaryota</taxon>
        <taxon>Fungi</taxon>
        <taxon>Dikarya</taxon>
        <taxon>Ascomycota</taxon>
        <taxon>Pezizomycotina</taxon>
        <taxon>Dothideomycetes</taxon>
        <taxon>Dothideomycetidae</taxon>
        <taxon>Dothideales</taxon>
        <taxon>Saccotheciaceae</taxon>
        <taxon>Aureobasidium</taxon>
    </lineage>
</organism>
<reference evidence="2" key="1">
    <citation type="submission" date="2020-06" db="EMBL/GenBank/DDBJ databases">
        <authorList>
            <person name="Onetto C."/>
        </authorList>
    </citation>
    <scope>NUCLEOTIDE SEQUENCE</scope>
</reference>
<dbReference type="SUPFAM" id="SSF159941">
    <property type="entry name" value="MM3350-like"/>
    <property type="match status" value="1"/>
</dbReference>
<dbReference type="InterPro" id="IPR012912">
    <property type="entry name" value="Plasmid_pRiA4b_Orf3-like"/>
</dbReference>
<dbReference type="Proteomes" id="UP000716446">
    <property type="component" value="Unassembled WGS sequence"/>
</dbReference>
<dbReference type="InterPro" id="IPR024047">
    <property type="entry name" value="MM3350-like_sf"/>
</dbReference>
<dbReference type="EMBL" id="CAIJEN010000001">
    <property type="protein sequence ID" value="CAD0081938.1"/>
    <property type="molecule type" value="Genomic_DNA"/>
</dbReference>
<gene>
    <name evidence="2" type="ORF">AWRI4619_LOCUS505</name>
</gene>
<protein>
    <recommendedName>
        <fullName evidence="1">Plasmid pRiA4b Orf3-like domain-containing protein</fullName>
    </recommendedName>
</protein>
<accession>A0A9N8JAL7</accession>
<comment type="caution">
    <text evidence="2">The sequence shown here is derived from an EMBL/GenBank/DDBJ whole genome shotgun (WGS) entry which is preliminary data.</text>
</comment>
<proteinExistence type="predicted"/>
<evidence type="ECO:0000313" key="2">
    <source>
        <dbReference type="EMBL" id="CAD0081938.1"/>
    </source>
</evidence>
<dbReference type="Pfam" id="PF07929">
    <property type="entry name" value="PRiA4_ORF3"/>
    <property type="match status" value="1"/>
</dbReference>
<evidence type="ECO:0000259" key="1">
    <source>
        <dbReference type="Pfam" id="PF07929"/>
    </source>
</evidence>
<sequence>MVLRGPNGATVNAVNGKPGVTRTLRIPAATSFRQLTDVLNTAFGWGGDKEWDYLIATHAGKWSNIEPPPWQFVTRLKKIGTAEYGVPDEEEAYIKAREIRLFDVWGRHQPRQCQNLQVWYNYRSDIEWAHQISFLGEANDRLFEASRMEADRKYWCIAGEGHAHPEDHPGKLDKWRGKINLWAWDMTKINRDLGDLEESLLHR</sequence>
<feature type="domain" description="Plasmid pRiA4b Orf3-like" evidence="1">
    <location>
        <begin position="15"/>
        <end position="170"/>
    </location>
</feature>
<dbReference type="AlphaFoldDB" id="A0A9N8JAL7"/>
<keyword evidence="3" id="KW-1185">Reference proteome</keyword>
<name>A0A9N8JAL7_9PEZI</name>